<gene>
    <name evidence="2" type="ORF">NCGR_LOCUS25951</name>
</gene>
<name>A0A811P8R9_9POAL</name>
<dbReference type="AlphaFoldDB" id="A0A811P8R9"/>
<accession>A0A811P8R9</accession>
<reference evidence="2" key="1">
    <citation type="submission" date="2020-10" db="EMBL/GenBank/DDBJ databases">
        <authorList>
            <person name="Han B."/>
            <person name="Lu T."/>
            <person name="Zhao Q."/>
            <person name="Huang X."/>
            <person name="Zhao Y."/>
        </authorList>
    </citation>
    <scope>NUCLEOTIDE SEQUENCE</scope>
</reference>
<dbReference type="Proteomes" id="UP000604825">
    <property type="component" value="Unassembled WGS sequence"/>
</dbReference>
<dbReference type="OrthoDB" id="693903at2759"/>
<evidence type="ECO:0000256" key="1">
    <source>
        <dbReference type="SAM" id="MobiDB-lite"/>
    </source>
</evidence>
<evidence type="ECO:0000313" key="2">
    <source>
        <dbReference type="EMBL" id="CAD6238825.1"/>
    </source>
</evidence>
<sequence length="255" mass="28652">MAKIKFLHGMDDKRIITNLSMDKGGSCCLSNNRFDGFKPSNSTTPWSKDPIIVQALPAIQGPPFDNGNPQELPARKRRPSRNTSPLVTYKKTQEEGSQVPLVRIKVKHSSTECAPRGLVEKTLVEKKPYQENEGTVTRISPIIAARELPPGQVLKKGMPTQSSAGPKVGTWKRNVQLTEINIDETKRKLRGAYQEAEKSKQRRAIQVVELSDISKSRENHVVSRAPSTESMNLTNRTYMTNRSQIIKSWENDQCK</sequence>
<protein>
    <submittedName>
        <fullName evidence="2">Uncharacterized protein</fullName>
    </submittedName>
</protein>
<proteinExistence type="predicted"/>
<keyword evidence="3" id="KW-1185">Reference proteome</keyword>
<dbReference type="EMBL" id="CAJGYO010000006">
    <property type="protein sequence ID" value="CAD6238825.1"/>
    <property type="molecule type" value="Genomic_DNA"/>
</dbReference>
<comment type="caution">
    <text evidence="2">The sequence shown here is derived from an EMBL/GenBank/DDBJ whole genome shotgun (WGS) entry which is preliminary data.</text>
</comment>
<dbReference type="PANTHER" id="PTHR46554:SF10">
    <property type="entry name" value="OS01G0282100 PROTEIN"/>
    <property type="match status" value="1"/>
</dbReference>
<dbReference type="PANTHER" id="PTHR46554">
    <property type="entry name" value="MEDIATOR OF RNA POLYMERASE II TRANSCRIPTION SUBUNIT 26A-RELATED"/>
    <property type="match status" value="1"/>
</dbReference>
<evidence type="ECO:0000313" key="3">
    <source>
        <dbReference type="Proteomes" id="UP000604825"/>
    </source>
</evidence>
<organism evidence="2 3">
    <name type="scientific">Miscanthus lutarioriparius</name>
    <dbReference type="NCBI Taxonomy" id="422564"/>
    <lineage>
        <taxon>Eukaryota</taxon>
        <taxon>Viridiplantae</taxon>
        <taxon>Streptophyta</taxon>
        <taxon>Embryophyta</taxon>
        <taxon>Tracheophyta</taxon>
        <taxon>Spermatophyta</taxon>
        <taxon>Magnoliopsida</taxon>
        <taxon>Liliopsida</taxon>
        <taxon>Poales</taxon>
        <taxon>Poaceae</taxon>
        <taxon>PACMAD clade</taxon>
        <taxon>Panicoideae</taxon>
        <taxon>Andropogonodae</taxon>
        <taxon>Andropogoneae</taxon>
        <taxon>Saccharinae</taxon>
        <taxon>Miscanthus</taxon>
    </lineage>
</organism>
<feature type="region of interest" description="Disordered" evidence="1">
    <location>
        <begin position="60"/>
        <end position="85"/>
    </location>
</feature>